<evidence type="ECO:0000259" key="2">
    <source>
        <dbReference type="Pfam" id="PF01590"/>
    </source>
</evidence>
<dbReference type="PRINTS" id="PR01590">
    <property type="entry name" value="HTHFIS"/>
</dbReference>
<evidence type="ECO:0000313" key="5">
    <source>
        <dbReference type="Proteomes" id="UP000321635"/>
    </source>
</evidence>
<name>A0A511X9I0_9PROT</name>
<feature type="domain" description="DNA binding HTH" evidence="3">
    <location>
        <begin position="244"/>
        <end position="276"/>
    </location>
</feature>
<dbReference type="GO" id="GO:0043565">
    <property type="term" value="F:sequence-specific DNA binding"/>
    <property type="evidence" value="ECO:0007669"/>
    <property type="project" value="InterPro"/>
</dbReference>
<dbReference type="SUPFAM" id="SSF46689">
    <property type="entry name" value="Homeodomain-like"/>
    <property type="match status" value="1"/>
</dbReference>
<dbReference type="STRING" id="1120919.GCA_000429165_01204"/>
<dbReference type="Pfam" id="PF01590">
    <property type="entry name" value="GAF"/>
    <property type="match status" value="1"/>
</dbReference>
<dbReference type="Gene3D" id="3.30.450.40">
    <property type="match status" value="1"/>
</dbReference>
<accession>A0A511X9I0</accession>
<keyword evidence="5" id="KW-1185">Reference proteome</keyword>
<dbReference type="Proteomes" id="UP000321635">
    <property type="component" value="Unassembled WGS sequence"/>
</dbReference>
<protein>
    <submittedName>
        <fullName evidence="4">Fis family transcriptional regulator</fullName>
    </submittedName>
</protein>
<comment type="caution">
    <text evidence="4">The sequence shown here is derived from an EMBL/GenBank/DDBJ whole genome shotgun (WGS) entry which is preliminary data.</text>
</comment>
<dbReference type="InterPro" id="IPR009057">
    <property type="entry name" value="Homeodomain-like_sf"/>
</dbReference>
<dbReference type="Gene3D" id="1.10.10.60">
    <property type="entry name" value="Homeodomain-like"/>
    <property type="match status" value="1"/>
</dbReference>
<reference evidence="4 5" key="1">
    <citation type="submission" date="2019-07" db="EMBL/GenBank/DDBJ databases">
        <title>Whole genome shotgun sequence of Acetobacter nitrogenifigens NBRC 105050.</title>
        <authorList>
            <person name="Hosoyama A."/>
            <person name="Uohara A."/>
            <person name="Ohji S."/>
            <person name="Ichikawa N."/>
        </authorList>
    </citation>
    <scope>NUCLEOTIDE SEQUENCE [LARGE SCALE GENOMIC DNA]</scope>
    <source>
        <strain evidence="4 5">NBRC 105050</strain>
    </source>
</reference>
<evidence type="ECO:0000259" key="3">
    <source>
        <dbReference type="Pfam" id="PF02954"/>
    </source>
</evidence>
<sequence length="285" mass="31196">MRSLRHYGLEPDTQRPPNQLSGGEFYQVRERNAALLLASAPVLDRLALAVRRPGYCVLLTDPHGVTLEKRCDVGDEDTFARWGLTPAMLWDEAHEGTNGIGTCLAEDRALTIHRDQHFYTRNTPLSCTMAPIHDPQGRVAGGVDISICDQESDGRAIALLSLVVEDAARRIERRLFSELFSERRIVSFGVDGQALFALDDDEVIVGANKAARVMFRCCNDSGVTLPDLLSVSGHENPAHAAHAAIQRMLKRCGGNVSAAARELGISRATLHRKIKRHSSTSVVAP</sequence>
<proteinExistence type="predicted"/>
<dbReference type="AlphaFoldDB" id="A0A511X9I0"/>
<organism evidence="4 5">
    <name type="scientific">Acetobacter nitrogenifigens DSM 23921 = NBRC 105050</name>
    <dbReference type="NCBI Taxonomy" id="1120919"/>
    <lineage>
        <taxon>Bacteria</taxon>
        <taxon>Pseudomonadati</taxon>
        <taxon>Pseudomonadota</taxon>
        <taxon>Alphaproteobacteria</taxon>
        <taxon>Acetobacterales</taxon>
        <taxon>Acetobacteraceae</taxon>
        <taxon>Acetobacter</taxon>
    </lineage>
</organism>
<gene>
    <name evidence="4" type="ORF">ANI02nite_14790</name>
</gene>
<dbReference type="SUPFAM" id="SSF55781">
    <property type="entry name" value="GAF domain-like"/>
    <property type="match status" value="1"/>
</dbReference>
<feature type="region of interest" description="Disordered" evidence="1">
    <location>
        <begin position="1"/>
        <end position="20"/>
    </location>
</feature>
<dbReference type="EMBL" id="BJYF01000007">
    <property type="protein sequence ID" value="GEN59595.1"/>
    <property type="molecule type" value="Genomic_DNA"/>
</dbReference>
<dbReference type="Pfam" id="PF02954">
    <property type="entry name" value="HTH_8"/>
    <property type="match status" value="1"/>
</dbReference>
<evidence type="ECO:0000256" key="1">
    <source>
        <dbReference type="SAM" id="MobiDB-lite"/>
    </source>
</evidence>
<evidence type="ECO:0000313" key="4">
    <source>
        <dbReference type="EMBL" id="GEN59595.1"/>
    </source>
</evidence>
<dbReference type="InterPro" id="IPR029016">
    <property type="entry name" value="GAF-like_dom_sf"/>
</dbReference>
<dbReference type="InterPro" id="IPR003018">
    <property type="entry name" value="GAF"/>
</dbReference>
<dbReference type="OrthoDB" id="9805953at2"/>
<dbReference type="RefSeq" id="WP_084440394.1">
    <property type="nucleotide sequence ID" value="NZ_AUBI01000003.1"/>
</dbReference>
<feature type="domain" description="GAF" evidence="2">
    <location>
        <begin position="55"/>
        <end position="171"/>
    </location>
</feature>
<dbReference type="InterPro" id="IPR002197">
    <property type="entry name" value="HTH_Fis"/>
</dbReference>